<dbReference type="Gene3D" id="3.40.30.10">
    <property type="entry name" value="Glutaredoxin"/>
    <property type="match status" value="1"/>
</dbReference>
<keyword evidence="3" id="KW-0676">Redox-active center</keyword>
<dbReference type="PROSITE" id="PS51257">
    <property type="entry name" value="PROKAR_LIPOPROTEIN"/>
    <property type="match status" value="1"/>
</dbReference>
<feature type="signal peptide" evidence="4">
    <location>
        <begin position="1"/>
        <end position="32"/>
    </location>
</feature>
<dbReference type="PANTHER" id="PTHR42852">
    <property type="entry name" value="THIOL:DISULFIDE INTERCHANGE PROTEIN DSBE"/>
    <property type="match status" value="1"/>
</dbReference>
<evidence type="ECO:0000259" key="5">
    <source>
        <dbReference type="PROSITE" id="PS51352"/>
    </source>
</evidence>
<evidence type="ECO:0000256" key="2">
    <source>
        <dbReference type="ARBA" id="ARBA00022748"/>
    </source>
</evidence>
<dbReference type="InterPro" id="IPR050553">
    <property type="entry name" value="Thioredoxin_ResA/DsbE_sf"/>
</dbReference>
<dbReference type="CDD" id="cd02966">
    <property type="entry name" value="TlpA_like_family"/>
    <property type="match status" value="1"/>
</dbReference>
<feature type="chain" id="PRO_5045817794" evidence="4">
    <location>
        <begin position="33"/>
        <end position="406"/>
    </location>
</feature>
<evidence type="ECO:0000313" key="6">
    <source>
        <dbReference type="EMBL" id="UNY98567.1"/>
    </source>
</evidence>
<proteinExistence type="predicted"/>
<organism evidence="6 7">
    <name type="scientific">Zhouia spongiae</name>
    <dbReference type="NCBI Taxonomy" id="2202721"/>
    <lineage>
        <taxon>Bacteria</taxon>
        <taxon>Pseudomonadati</taxon>
        <taxon>Bacteroidota</taxon>
        <taxon>Flavobacteriia</taxon>
        <taxon>Flavobacteriales</taxon>
        <taxon>Flavobacteriaceae</taxon>
        <taxon>Zhouia</taxon>
    </lineage>
</organism>
<dbReference type="InterPro" id="IPR013766">
    <property type="entry name" value="Thioredoxin_domain"/>
</dbReference>
<protein>
    <submittedName>
        <fullName evidence="6">TlpA family protein disulfide reductase</fullName>
    </submittedName>
</protein>
<evidence type="ECO:0000256" key="1">
    <source>
        <dbReference type="ARBA" id="ARBA00004196"/>
    </source>
</evidence>
<accession>A0ABY3YLT7</accession>
<dbReference type="InterPro" id="IPR017937">
    <property type="entry name" value="Thioredoxin_CS"/>
</dbReference>
<dbReference type="EMBL" id="CP094326">
    <property type="protein sequence ID" value="UNY98567.1"/>
    <property type="molecule type" value="Genomic_DNA"/>
</dbReference>
<dbReference type="InterPro" id="IPR036249">
    <property type="entry name" value="Thioredoxin-like_sf"/>
</dbReference>
<dbReference type="PROSITE" id="PS00194">
    <property type="entry name" value="THIOREDOXIN_1"/>
    <property type="match status" value="1"/>
</dbReference>
<dbReference type="Proteomes" id="UP000829476">
    <property type="component" value="Chromosome"/>
</dbReference>
<keyword evidence="7" id="KW-1185">Reference proteome</keyword>
<dbReference type="RefSeq" id="WP_242936973.1">
    <property type="nucleotide sequence ID" value="NZ_CP094326.1"/>
</dbReference>
<dbReference type="PANTHER" id="PTHR42852:SF13">
    <property type="entry name" value="PROTEIN DIPZ"/>
    <property type="match status" value="1"/>
</dbReference>
<dbReference type="SUPFAM" id="SSF52833">
    <property type="entry name" value="Thioredoxin-like"/>
    <property type="match status" value="1"/>
</dbReference>
<dbReference type="Pfam" id="PF08534">
    <property type="entry name" value="Redoxin"/>
    <property type="match status" value="1"/>
</dbReference>
<gene>
    <name evidence="6" type="ORF">MQE36_15985</name>
</gene>
<name>A0ABY3YLT7_9FLAO</name>
<keyword evidence="4" id="KW-0732">Signal</keyword>
<sequence>MKRILTNFKCMKRTVHLSLFLLITTIFLSCDGAPEKQKQTNEFKISGEIKKFSGTLFFRHPDKEYSKETKPDSITVKDGLFEYSDTISKLSLIRAYTDFNDTDNKLFKKAKGGGYYPVKSMYLMFFAFPGADVKIQGKISDFMDAYPSGDEYNNSLGAINKIAYPNFNKSVNLMVQSSFEEDSLKIKELQKEAEEISELGNQQRIAFIKHNPNTLGAVWYLDDMVMRSQVSDSAAFALFKEIPENIHNNDIYQGLKTLMEAIAATSEGATVPEINTTATLDGSAFNLESYRGKYVLIDFWGIWCGPCVAEMPRVKEFQEKHKDKLIVLGINSGDTKEKIRKFVDEKGYDWKQLMSDKANTSDNFVNRFNVKGFPTKFIIDPKGKIVKRYVGSGEEAFDLLEEMLGQ</sequence>
<reference evidence="6 7" key="1">
    <citation type="journal article" date="2018" name="Int. J. Syst. Evol. Microbiol.">
        <title>Zhouia spongiae sp. nov., isolated from a marine sponge.</title>
        <authorList>
            <person name="Zhuang L."/>
            <person name="Lin B."/>
            <person name="Qin F."/>
            <person name="Luo L."/>
        </authorList>
    </citation>
    <scope>NUCLEOTIDE SEQUENCE [LARGE SCALE GENOMIC DNA]</scope>
    <source>
        <strain evidence="6 7">HN-Y44</strain>
    </source>
</reference>
<evidence type="ECO:0000256" key="4">
    <source>
        <dbReference type="SAM" id="SignalP"/>
    </source>
</evidence>
<evidence type="ECO:0000256" key="3">
    <source>
        <dbReference type="ARBA" id="ARBA00023284"/>
    </source>
</evidence>
<evidence type="ECO:0000313" key="7">
    <source>
        <dbReference type="Proteomes" id="UP000829476"/>
    </source>
</evidence>
<comment type="subcellular location">
    <subcellularLocation>
        <location evidence="1">Cell envelope</location>
    </subcellularLocation>
</comment>
<dbReference type="InterPro" id="IPR013740">
    <property type="entry name" value="Redoxin"/>
</dbReference>
<keyword evidence="2" id="KW-0201">Cytochrome c-type biogenesis</keyword>
<feature type="domain" description="Thioredoxin" evidence="5">
    <location>
        <begin position="265"/>
        <end position="406"/>
    </location>
</feature>
<dbReference type="PROSITE" id="PS51352">
    <property type="entry name" value="THIOREDOXIN_2"/>
    <property type="match status" value="1"/>
</dbReference>